<dbReference type="STRING" id="13333.W1PU64"/>
<dbReference type="InterPro" id="IPR036869">
    <property type="entry name" value="J_dom_sf"/>
</dbReference>
<dbReference type="KEGG" id="atr:18439407"/>
<name>W1PU64_AMBTC</name>
<dbReference type="SUPFAM" id="SSF46565">
    <property type="entry name" value="Chaperone J-domain"/>
    <property type="match status" value="1"/>
</dbReference>
<accession>W1PU64</accession>
<evidence type="ECO:0000256" key="2">
    <source>
        <dbReference type="SAM" id="Phobius"/>
    </source>
</evidence>
<dbReference type="HOGENOM" id="CLU_103116_0_0_1"/>
<keyword evidence="2" id="KW-0472">Membrane</keyword>
<gene>
    <name evidence="3" type="ORF">AMTR_s00024p00220440</name>
</gene>
<evidence type="ECO:0000256" key="1">
    <source>
        <dbReference type="SAM" id="MobiDB-lite"/>
    </source>
</evidence>
<dbReference type="InterPro" id="IPR044199">
    <property type="entry name" value="NdhU_chloroplastic"/>
</dbReference>
<dbReference type="GO" id="GO:0009535">
    <property type="term" value="C:chloroplast thylakoid membrane"/>
    <property type="evidence" value="ECO:0007669"/>
    <property type="project" value="EnsemblPlants"/>
</dbReference>
<sequence length="216" mass="24082">MAAMALSRVSLTKPCILRPSTHQIPANLCNFRPNIHSFSAKRSFMVQSAAESSSEVTVESTSETPAETSRKSPSLISAVNVEKALRGIAITDVDHYGRLGIARGTPYDRVTVAYKEKCEDLRSQGLDEEETDKELELLKESYAILSSEEERRLYDWSLARSENPGRYVWPFEVDITQASNIPPPPKEPEDTGPTKLVGYFFIGWLVLSFAMSIALH</sequence>
<keyword evidence="2" id="KW-0812">Transmembrane</keyword>
<evidence type="ECO:0008006" key="5">
    <source>
        <dbReference type="Google" id="ProtNLM"/>
    </source>
</evidence>
<keyword evidence="4" id="KW-1185">Reference proteome</keyword>
<dbReference type="Gramene" id="ERN11216">
    <property type="protein sequence ID" value="ERN11216"/>
    <property type="gene ID" value="AMTR_s00024p00220440"/>
</dbReference>
<dbReference type="eggNOG" id="ENOG502RXG6">
    <property type="taxonomic scope" value="Eukaryota"/>
</dbReference>
<evidence type="ECO:0000313" key="4">
    <source>
        <dbReference type="Proteomes" id="UP000017836"/>
    </source>
</evidence>
<protein>
    <recommendedName>
        <fullName evidence="5">J domain-containing protein</fullName>
    </recommendedName>
</protein>
<dbReference type="Proteomes" id="UP000017836">
    <property type="component" value="Unassembled WGS sequence"/>
</dbReference>
<dbReference type="OrthoDB" id="2013770at2759"/>
<dbReference type="PANTHER" id="PTHR47726:SF1">
    <property type="entry name" value="NAD(P)H-QUINONE OXIDOREDUCTASE SUBUNIT U, CHLOROPLASTIC"/>
    <property type="match status" value="1"/>
</dbReference>
<dbReference type="EMBL" id="KI392710">
    <property type="protein sequence ID" value="ERN11216.1"/>
    <property type="molecule type" value="Genomic_DNA"/>
</dbReference>
<dbReference type="AlphaFoldDB" id="W1PU64"/>
<dbReference type="GO" id="GO:0009507">
    <property type="term" value="C:chloroplast"/>
    <property type="evidence" value="ECO:0000318"/>
    <property type="project" value="GO_Central"/>
</dbReference>
<reference evidence="4" key="1">
    <citation type="journal article" date="2013" name="Science">
        <title>The Amborella genome and the evolution of flowering plants.</title>
        <authorList>
            <consortium name="Amborella Genome Project"/>
        </authorList>
    </citation>
    <scope>NUCLEOTIDE SEQUENCE [LARGE SCALE GENOMIC DNA]</scope>
</reference>
<dbReference type="GO" id="GO:0010598">
    <property type="term" value="C:NAD(P)H dehydrogenase complex (plastoquinone)"/>
    <property type="evidence" value="ECO:0000318"/>
    <property type="project" value="GO_Central"/>
</dbReference>
<dbReference type="Gene3D" id="1.10.287.110">
    <property type="entry name" value="DnaJ domain"/>
    <property type="match status" value="1"/>
</dbReference>
<evidence type="ECO:0000313" key="3">
    <source>
        <dbReference type="EMBL" id="ERN11216.1"/>
    </source>
</evidence>
<keyword evidence="2" id="KW-1133">Transmembrane helix</keyword>
<dbReference type="FunFam" id="1.10.287.110:FF:000080">
    <property type="entry name" value="NAD(P)H-quinone oxidoreductase subunit U chloroplastic"/>
    <property type="match status" value="1"/>
</dbReference>
<organism evidence="3 4">
    <name type="scientific">Amborella trichopoda</name>
    <dbReference type="NCBI Taxonomy" id="13333"/>
    <lineage>
        <taxon>Eukaryota</taxon>
        <taxon>Viridiplantae</taxon>
        <taxon>Streptophyta</taxon>
        <taxon>Embryophyta</taxon>
        <taxon>Tracheophyta</taxon>
        <taxon>Spermatophyta</taxon>
        <taxon>Magnoliopsida</taxon>
        <taxon>Amborellales</taxon>
        <taxon>Amborellaceae</taxon>
        <taxon>Amborella</taxon>
    </lineage>
</organism>
<feature type="region of interest" description="Disordered" evidence="1">
    <location>
        <begin position="51"/>
        <end position="73"/>
    </location>
</feature>
<dbReference type="PANTHER" id="PTHR47726">
    <property type="entry name" value="NAD(P)H-QUINONE OXIDOREDUCTASE SUBUNIT U, CHLOROPLASTIC"/>
    <property type="match status" value="1"/>
</dbReference>
<feature type="compositionally biased region" description="Low complexity" evidence="1">
    <location>
        <begin position="51"/>
        <end position="67"/>
    </location>
</feature>
<feature type="transmembrane region" description="Helical" evidence="2">
    <location>
        <begin position="196"/>
        <end position="215"/>
    </location>
</feature>
<proteinExistence type="predicted"/>
<dbReference type="OMA" id="LWPFEVD"/>